<evidence type="ECO:0000313" key="3">
    <source>
        <dbReference type="Proteomes" id="UP001291623"/>
    </source>
</evidence>
<dbReference type="PANTHER" id="PTHR35101:SF12">
    <property type="entry name" value="OS02G0162600 PROTEIN"/>
    <property type="match status" value="1"/>
</dbReference>
<comment type="caution">
    <text evidence="2">The sequence shown here is derived from an EMBL/GenBank/DDBJ whole genome shotgun (WGS) entry which is preliminary data.</text>
</comment>
<keyword evidence="1" id="KW-1133">Transmembrane helix</keyword>
<reference evidence="2" key="1">
    <citation type="submission" date="2023-12" db="EMBL/GenBank/DDBJ databases">
        <title>Genome assembly of Anisodus tanguticus.</title>
        <authorList>
            <person name="Wang Y.-J."/>
        </authorList>
    </citation>
    <scope>NUCLEOTIDE SEQUENCE</scope>
    <source>
        <strain evidence="2">KB-2021</strain>
        <tissue evidence="2">Leaf</tissue>
    </source>
</reference>
<name>A0AAE1SG43_9SOLA</name>
<dbReference type="Proteomes" id="UP001291623">
    <property type="component" value="Unassembled WGS sequence"/>
</dbReference>
<keyword evidence="1" id="KW-0812">Transmembrane</keyword>
<feature type="transmembrane region" description="Helical" evidence="1">
    <location>
        <begin position="72"/>
        <end position="90"/>
    </location>
</feature>
<accession>A0AAE1SG43</accession>
<protein>
    <submittedName>
        <fullName evidence="2">Uncharacterized protein</fullName>
    </submittedName>
</protein>
<dbReference type="AlphaFoldDB" id="A0AAE1SG43"/>
<organism evidence="2 3">
    <name type="scientific">Anisodus tanguticus</name>
    <dbReference type="NCBI Taxonomy" id="243964"/>
    <lineage>
        <taxon>Eukaryota</taxon>
        <taxon>Viridiplantae</taxon>
        <taxon>Streptophyta</taxon>
        <taxon>Embryophyta</taxon>
        <taxon>Tracheophyta</taxon>
        <taxon>Spermatophyta</taxon>
        <taxon>Magnoliopsida</taxon>
        <taxon>eudicotyledons</taxon>
        <taxon>Gunneridae</taxon>
        <taxon>Pentapetalae</taxon>
        <taxon>asterids</taxon>
        <taxon>lamiids</taxon>
        <taxon>Solanales</taxon>
        <taxon>Solanaceae</taxon>
        <taxon>Solanoideae</taxon>
        <taxon>Hyoscyameae</taxon>
        <taxon>Anisodus</taxon>
    </lineage>
</organism>
<sequence length="103" mass="12005">MAADMKKKISNTTMAKAPKMRFTTEVAPPKFILVVKYPSKKWLDTINEEEDYVSTVSSSVDRKMEQERYHKSSLYIMSMALLSLPIISVSKKWEELIQYRPLQ</sequence>
<evidence type="ECO:0000256" key="1">
    <source>
        <dbReference type="SAM" id="Phobius"/>
    </source>
</evidence>
<keyword evidence="3" id="KW-1185">Reference proteome</keyword>
<keyword evidence="1" id="KW-0472">Membrane</keyword>
<gene>
    <name evidence="2" type="ORF">RND71_012902</name>
</gene>
<dbReference type="PANTHER" id="PTHR35101">
    <property type="entry name" value="OS02G0162600 PROTEIN"/>
    <property type="match status" value="1"/>
</dbReference>
<proteinExistence type="predicted"/>
<dbReference type="EMBL" id="JAVYJV010000006">
    <property type="protein sequence ID" value="KAK4369110.1"/>
    <property type="molecule type" value="Genomic_DNA"/>
</dbReference>
<evidence type="ECO:0000313" key="2">
    <source>
        <dbReference type="EMBL" id="KAK4369110.1"/>
    </source>
</evidence>